<dbReference type="InterPro" id="IPR034660">
    <property type="entry name" value="DinB/YfiT-like"/>
</dbReference>
<reference evidence="1 2" key="1">
    <citation type="submission" date="2019-08" db="EMBL/GenBank/DDBJ databases">
        <title>Professor.</title>
        <authorList>
            <person name="Park J.S."/>
        </authorList>
    </citation>
    <scope>NUCLEOTIDE SEQUENCE [LARGE SCALE GENOMIC DNA]</scope>
    <source>
        <strain evidence="1 2">176CP5-101</strain>
    </source>
</reference>
<comment type="caution">
    <text evidence="1">The sequence shown here is derived from an EMBL/GenBank/DDBJ whole genome shotgun (WGS) entry which is preliminary data.</text>
</comment>
<evidence type="ECO:0000313" key="2">
    <source>
        <dbReference type="Proteomes" id="UP000321456"/>
    </source>
</evidence>
<proteinExistence type="predicted"/>
<dbReference type="EMBL" id="VRUR01000001">
    <property type="protein sequence ID" value="TXN38022.1"/>
    <property type="molecule type" value="Genomic_DNA"/>
</dbReference>
<accession>A0A5C8V8E6</accession>
<dbReference type="Proteomes" id="UP000321456">
    <property type="component" value="Unassembled WGS sequence"/>
</dbReference>
<protein>
    <submittedName>
        <fullName evidence="1">DinB family protein</fullName>
    </submittedName>
</protein>
<keyword evidence="2" id="KW-1185">Reference proteome</keyword>
<dbReference type="Gene3D" id="1.20.120.450">
    <property type="entry name" value="dinb family like domain"/>
    <property type="match status" value="1"/>
</dbReference>
<dbReference type="RefSeq" id="WP_147742519.1">
    <property type="nucleotide sequence ID" value="NZ_VRUR01000001.1"/>
</dbReference>
<dbReference type="AlphaFoldDB" id="A0A5C8V8E6"/>
<evidence type="ECO:0000313" key="1">
    <source>
        <dbReference type="EMBL" id="TXN38022.1"/>
    </source>
</evidence>
<gene>
    <name evidence="1" type="ORF">FVB32_06945</name>
</gene>
<organism evidence="1 2">
    <name type="scientific">Flagellimonas hymeniacidonis</name>
    <dbReference type="NCBI Taxonomy" id="2603628"/>
    <lineage>
        <taxon>Bacteria</taxon>
        <taxon>Pseudomonadati</taxon>
        <taxon>Bacteroidota</taxon>
        <taxon>Flavobacteriia</taxon>
        <taxon>Flavobacteriales</taxon>
        <taxon>Flavobacteriaceae</taxon>
        <taxon>Flagellimonas</taxon>
    </lineage>
</organism>
<sequence length="161" mass="19033">MTENTESDNFFLKEELSKIESYISYRDKLNVKISKVDVAWHLDHILKTINKIYETLETSNPEAFKPNFNLSRTFVYAYGDFPRGFAKSPRIVLPPDVILTESLYSQIKEAKESIRKIQDLHPKAHFEHPYFSIIDKKQSIRFLTIHTRHHLKIIKDILKNK</sequence>
<name>A0A5C8V8E6_9FLAO</name>